<dbReference type="EMBL" id="CP036263">
    <property type="protein sequence ID" value="QDS97678.1"/>
    <property type="molecule type" value="Genomic_DNA"/>
</dbReference>
<evidence type="ECO:0000313" key="1">
    <source>
        <dbReference type="EMBL" id="QDS97678.1"/>
    </source>
</evidence>
<dbReference type="Proteomes" id="UP000319852">
    <property type="component" value="Chromosome"/>
</dbReference>
<accession>A0A517MS18</accession>
<proteinExistence type="predicted"/>
<name>A0A517MS18_9BACT</name>
<dbReference type="AlphaFoldDB" id="A0A517MS18"/>
<evidence type="ECO:0000313" key="2">
    <source>
        <dbReference type="Proteomes" id="UP000319852"/>
    </source>
</evidence>
<sequence length="76" mass="8353">MVYDTAHRLGAYLELEPEYVCLHAGVRVGATAISFKPSTKWIEPTSLPKPFQKLFAGEVGDCLCICKDALHAMANK</sequence>
<protein>
    <submittedName>
        <fullName evidence="1">Uncharacterized protein</fullName>
    </submittedName>
</protein>
<keyword evidence="2" id="KW-1185">Reference proteome</keyword>
<reference evidence="1 2" key="1">
    <citation type="submission" date="2019-02" db="EMBL/GenBank/DDBJ databases">
        <title>Deep-cultivation of Planctomycetes and their phenomic and genomic characterization uncovers novel biology.</title>
        <authorList>
            <person name="Wiegand S."/>
            <person name="Jogler M."/>
            <person name="Boedeker C."/>
            <person name="Pinto D."/>
            <person name="Vollmers J."/>
            <person name="Rivas-Marin E."/>
            <person name="Kohn T."/>
            <person name="Peeters S.H."/>
            <person name="Heuer A."/>
            <person name="Rast P."/>
            <person name="Oberbeckmann S."/>
            <person name="Bunk B."/>
            <person name="Jeske O."/>
            <person name="Meyerdierks A."/>
            <person name="Storesund J.E."/>
            <person name="Kallscheuer N."/>
            <person name="Luecker S."/>
            <person name="Lage O.M."/>
            <person name="Pohl T."/>
            <person name="Merkel B.J."/>
            <person name="Hornburger P."/>
            <person name="Mueller R.-W."/>
            <person name="Bruemmer F."/>
            <person name="Labrenz M."/>
            <person name="Spormann A.M."/>
            <person name="Op den Camp H."/>
            <person name="Overmann J."/>
            <person name="Amann R."/>
            <person name="Jetten M.S.M."/>
            <person name="Mascher T."/>
            <person name="Medema M.H."/>
            <person name="Devos D.P."/>
            <person name="Kaster A.-K."/>
            <person name="Ovreas L."/>
            <person name="Rohde M."/>
            <person name="Galperin M.Y."/>
            <person name="Jogler C."/>
        </authorList>
    </citation>
    <scope>NUCLEOTIDE SEQUENCE [LARGE SCALE GENOMIC DNA]</scope>
    <source>
        <strain evidence="1 2">HG15A2</strain>
    </source>
</reference>
<gene>
    <name evidence="1" type="ORF">HG15A2_09420</name>
</gene>
<organism evidence="1 2">
    <name type="scientific">Adhaeretor mobilis</name>
    <dbReference type="NCBI Taxonomy" id="1930276"/>
    <lineage>
        <taxon>Bacteria</taxon>
        <taxon>Pseudomonadati</taxon>
        <taxon>Planctomycetota</taxon>
        <taxon>Planctomycetia</taxon>
        <taxon>Pirellulales</taxon>
        <taxon>Lacipirellulaceae</taxon>
        <taxon>Adhaeretor</taxon>
    </lineage>
</organism>
<dbReference type="KEGG" id="amob:HG15A2_09420"/>